<dbReference type="PANTHER" id="PTHR33361:SF2">
    <property type="entry name" value="DUF885 DOMAIN-CONTAINING PROTEIN"/>
    <property type="match status" value="1"/>
</dbReference>
<proteinExistence type="predicted"/>
<sequence>MMAGFMRAAAAVYALFMVSMTGADVTGDDWVAQSDAISLRVLQGYGEFIPEDISAVGLEPFDDDIIDLGKKLFERRQASITALRQYVESQREGVEDPRVLQDLDILDASLADDLETFRVEHDALLPWHDIPALLFDSFQGLLDPRNDPARHDAALVRLEKYTGAAAGYVPLVQLARERTEERFDIAGLAGPYRGEVQRALDNLPAQVDGMRELFAASQLVDWEPEFSQLESQLASWADWTREDVLPRARADHRLPAVVYANNLKDYGVHASPDRLIRTGQFAYQEIHSQMRTVARRIAARRGWDEADLATVIARLKERQIPPDRVLGVYRERLAAIEAIIRRENIITLPQRPAGIRLATDAESANSPAPFMSPPQLVGNTGQYGEFVLVTRNPALKGAAAQMDDWSHDGMTWAVTVHEARPGHELQFAALVENGTSLARALFAFNSANVEGWGLYAEAIMLEYLPDEGQLFTLLARLQRAARMFLDPMINLGQLDPEQAVTFMIEEVGLSEAMARSEADRFTFRAPGQATSYFYGYMNLMRLRTETELALGDRFNARAFHDFVLSQGLLPPEGLRRAVNERFIASTTNRTSDS</sequence>
<keyword evidence="3" id="KW-1185">Reference proteome</keyword>
<organism evidence="2 3">
    <name type="scientific">Marinihelvus fidelis</name>
    <dbReference type="NCBI Taxonomy" id="2613842"/>
    <lineage>
        <taxon>Bacteria</taxon>
        <taxon>Pseudomonadati</taxon>
        <taxon>Pseudomonadota</taxon>
        <taxon>Gammaproteobacteria</taxon>
        <taxon>Chromatiales</taxon>
        <taxon>Wenzhouxiangellaceae</taxon>
        <taxon>Marinihelvus</taxon>
    </lineage>
</organism>
<dbReference type="InterPro" id="IPR010281">
    <property type="entry name" value="DUF885"/>
</dbReference>
<dbReference type="Proteomes" id="UP000325372">
    <property type="component" value="Unassembled WGS sequence"/>
</dbReference>
<reference evidence="2 3" key="1">
    <citation type="submission" date="2019-09" db="EMBL/GenBank/DDBJ databases">
        <title>Wenzhouxiangella sp. Genome sequencing and assembly.</title>
        <authorList>
            <person name="Zhang R."/>
        </authorList>
    </citation>
    <scope>NUCLEOTIDE SEQUENCE [LARGE SCALE GENOMIC DNA]</scope>
    <source>
        <strain evidence="2 3">W260</strain>
    </source>
</reference>
<dbReference type="EMBL" id="VYXP01000006">
    <property type="protein sequence ID" value="KAA9130835.1"/>
    <property type="molecule type" value="Genomic_DNA"/>
</dbReference>
<keyword evidence="1" id="KW-0732">Signal</keyword>
<evidence type="ECO:0000313" key="2">
    <source>
        <dbReference type="EMBL" id="KAA9130835.1"/>
    </source>
</evidence>
<protein>
    <submittedName>
        <fullName evidence="2">DUF885 domain-containing protein</fullName>
    </submittedName>
</protein>
<accession>A0A5N0T709</accession>
<dbReference type="PANTHER" id="PTHR33361">
    <property type="entry name" value="GLR0591 PROTEIN"/>
    <property type="match status" value="1"/>
</dbReference>
<dbReference type="AlphaFoldDB" id="A0A5N0T709"/>
<gene>
    <name evidence="2" type="ORF">F3N42_10730</name>
</gene>
<comment type="caution">
    <text evidence="2">The sequence shown here is derived from an EMBL/GenBank/DDBJ whole genome shotgun (WGS) entry which is preliminary data.</text>
</comment>
<feature type="chain" id="PRO_5024371808" evidence="1">
    <location>
        <begin position="24"/>
        <end position="593"/>
    </location>
</feature>
<feature type="signal peptide" evidence="1">
    <location>
        <begin position="1"/>
        <end position="23"/>
    </location>
</feature>
<dbReference type="Pfam" id="PF05960">
    <property type="entry name" value="DUF885"/>
    <property type="match status" value="1"/>
</dbReference>
<evidence type="ECO:0000313" key="3">
    <source>
        <dbReference type="Proteomes" id="UP000325372"/>
    </source>
</evidence>
<evidence type="ECO:0000256" key="1">
    <source>
        <dbReference type="SAM" id="SignalP"/>
    </source>
</evidence>
<name>A0A5N0T709_9GAMM</name>